<dbReference type="EMBL" id="PCRK01000009">
    <property type="protein sequence ID" value="PIP19861.1"/>
    <property type="molecule type" value="Genomic_DNA"/>
</dbReference>
<dbReference type="SUPFAM" id="SSF58014">
    <property type="entry name" value="Coiled-coil domain of nucleotide exchange factor GrpE"/>
    <property type="match status" value="1"/>
</dbReference>
<organism evidence="14 15">
    <name type="scientific">Candidatus Sherwoodlollariibacterium unditelluris</name>
    <dbReference type="NCBI Taxonomy" id="1974757"/>
    <lineage>
        <taxon>Bacteria</taxon>
        <taxon>Pseudomonadati</taxon>
        <taxon>Candidatus Omnitrophota</taxon>
        <taxon>Candidatus Sherwoodlollariibacterium</taxon>
    </lineage>
</organism>
<comment type="function">
    <text evidence="7 10 11">Participates actively in the response to hyperosmotic and heat shock by preventing the aggregation of stress-denatured proteins, in association with DnaK and GrpE. It is the nucleotide exchange factor for DnaK and may function as a thermosensor. Unfolded proteins bind initially to DnaJ; upon interaction with the DnaJ-bound protein, DnaK hydrolyzes its bound ATP, resulting in the formation of a stable complex. GrpE releases ADP from DnaK; ATP binding to DnaK triggers the release of the substrate protein, thus completing the reaction cycle. Several rounds of ATP-dependent interactions between DnaJ, DnaK and GrpE are required for fully efficient folding.</text>
</comment>
<evidence type="ECO:0000313" key="14">
    <source>
        <dbReference type="EMBL" id="PIP19861.1"/>
    </source>
</evidence>
<evidence type="ECO:0000256" key="6">
    <source>
        <dbReference type="ARBA" id="ARBA00023186"/>
    </source>
</evidence>
<evidence type="ECO:0000256" key="9">
    <source>
        <dbReference type="ARBA" id="ARBA00076414"/>
    </source>
</evidence>
<evidence type="ECO:0000256" key="1">
    <source>
        <dbReference type="ARBA" id="ARBA00004496"/>
    </source>
</evidence>
<evidence type="ECO:0000256" key="12">
    <source>
        <dbReference type="RuleBase" id="RU004478"/>
    </source>
</evidence>
<protein>
    <recommendedName>
        <fullName evidence="8 10">Protein GrpE</fullName>
    </recommendedName>
    <alternativeName>
        <fullName evidence="9 10">HSP-70 cofactor</fullName>
    </alternativeName>
</protein>
<keyword evidence="13" id="KW-0175">Coiled coil</keyword>
<dbReference type="Gene3D" id="2.30.22.10">
    <property type="entry name" value="Head domain of nucleotide exchange factor GrpE"/>
    <property type="match status" value="1"/>
</dbReference>
<evidence type="ECO:0000256" key="5">
    <source>
        <dbReference type="ARBA" id="ARBA00023016"/>
    </source>
</evidence>
<keyword evidence="5 10" id="KW-0346">Stress response</keyword>
<dbReference type="GO" id="GO:0042803">
    <property type="term" value="F:protein homodimerization activity"/>
    <property type="evidence" value="ECO:0007669"/>
    <property type="project" value="InterPro"/>
</dbReference>
<comment type="similarity">
    <text evidence="2 10 12">Belongs to the GrpE family.</text>
</comment>
<dbReference type="CDD" id="cd00446">
    <property type="entry name" value="GrpE"/>
    <property type="match status" value="1"/>
</dbReference>
<evidence type="ECO:0000313" key="15">
    <source>
        <dbReference type="Proteomes" id="UP000231292"/>
    </source>
</evidence>
<comment type="subunit">
    <text evidence="3 10">Homodimer.</text>
</comment>
<dbReference type="Gene3D" id="3.90.20.20">
    <property type="match status" value="1"/>
</dbReference>
<dbReference type="FunFam" id="2.30.22.10:FF:000001">
    <property type="entry name" value="Protein GrpE"/>
    <property type="match status" value="1"/>
</dbReference>
<dbReference type="GO" id="GO:0051087">
    <property type="term" value="F:protein-folding chaperone binding"/>
    <property type="evidence" value="ECO:0007669"/>
    <property type="project" value="InterPro"/>
</dbReference>
<evidence type="ECO:0000256" key="7">
    <source>
        <dbReference type="ARBA" id="ARBA00053401"/>
    </source>
</evidence>
<dbReference type="PANTHER" id="PTHR21237">
    <property type="entry name" value="GRPE PROTEIN"/>
    <property type="match status" value="1"/>
</dbReference>
<accession>A0A2G9YMY2</accession>
<dbReference type="InterPro" id="IPR009012">
    <property type="entry name" value="GrpE_head"/>
</dbReference>
<sequence length="176" mass="20755">MMNQDKENNKKEEKDVILKESEYLKLKEDADKSAEFADKVLRLQADFENTRKRIEREKQDFVKFANEGIILELLNVLDDLERTVNLAEAQKQDPQAFLKGVEMILAHLYEMLKEYGVKPIETEGKLFDPHYQEVLMQEENKDLPEHTVIEELQKGYLLNERVIRTAKVKVSKKKME</sequence>
<keyword evidence="4 10" id="KW-0963">Cytoplasm</keyword>
<evidence type="ECO:0000256" key="2">
    <source>
        <dbReference type="ARBA" id="ARBA00009054"/>
    </source>
</evidence>
<comment type="caution">
    <text evidence="14">The sequence shown here is derived from an EMBL/GenBank/DDBJ whole genome shotgun (WGS) entry which is preliminary data.</text>
</comment>
<evidence type="ECO:0000256" key="8">
    <source>
        <dbReference type="ARBA" id="ARBA00072274"/>
    </source>
</evidence>
<dbReference type="PRINTS" id="PR00773">
    <property type="entry name" value="GRPEPROTEIN"/>
</dbReference>
<proteinExistence type="inferred from homology"/>
<keyword evidence="6 10" id="KW-0143">Chaperone</keyword>
<evidence type="ECO:0000256" key="13">
    <source>
        <dbReference type="SAM" id="Coils"/>
    </source>
</evidence>
<name>A0A2G9YMY2_9BACT</name>
<dbReference type="InterPro" id="IPR013805">
    <property type="entry name" value="GrpE_CC"/>
</dbReference>
<dbReference type="GO" id="GO:0005737">
    <property type="term" value="C:cytoplasm"/>
    <property type="evidence" value="ECO:0007669"/>
    <property type="project" value="UniProtKB-SubCell"/>
</dbReference>
<feature type="coiled-coil region" evidence="13">
    <location>
        <begin position="40"/>
        <end position="90"/>
    </location>
</feature>
<dbReference type="Proteomes" id="UP000231292">
    <property type="component" value="Unassembled WGS sequence"/>
</dbReference>
<dbReference type="SUPFAM" id="SSF51064">
    <property type="entry name" value="Head domain of nucleotide exchange factor GrpE"/>
    <property type="match status" value="1"/>
</dbReference>
<dbReference type="GO" id="GO:0000774">
    <property type="term" value="F:adenyl-nucleotide exchange factor activity"/>
    <property type="evidence" value="ECO:0007669"/>
    <property type="project" value="InterPro"/>
</dbReference>
<dbReference type="GO" id="GO:0051082">
    <property type="term" value="F:unfolded protein binding"/>
    <property type="evidence" value="ECO:0007669"/>
    <property type="project" value="TreeGrafter"/>
</dbReference>
<dbReference type="InterPro" id="IPR000740">
    <property type="entry name" value="GrpE"/>
</dbReference>
<evidence type="ECO:0000256" key="3">
    <source>
        <dbReference type="ARBA" id="ARBA00011738"/>
    </source>
</evidence>
<comment type="subcellular location">
    <subcellularLocation>
        <location evidence="1 10">Cytoplasm</location>
    </subcellularLocation>
</comment>
<dbReference type="Pfam" id="PF01025">
    <property type="entry name" value="GrpE"/>
    <property type="match status" value="1"/>
</dbReference>
<dbReference type="GO" id="GO:0006457">
    <property type="term" value="P:protein folding"/>
    <property type="evidence" value="ECO:0007669"/>
    <property type="project" value="InterPro"/>
</dbReference>
<evidence type="ECO:0000256" key="11">
    <source>
        <dbReference type="RuleBase" id="RU000639"/>
    </source>
</evidence>
<dbReference type="AlphaFoldDB" id="A0A2G9YMY2"/>
<reference evidence="14 15" key="1">
    <citation type="submission" date="2017-09" db="EMBL/GenBank/DDBJ databases">
        <title>Depth-based differentiation of microbial function through sediment-hosted aquifers and enrichment of novel symbionts in the deep terrestrial subsurface.</title>
        <authorList>
            <person name="Probst A.J."/>
            <person name="Ladd B."/>
            <person name="Jarett J.K."/>
            <person name="Geller-Mcgrath D.E."/>
            <person name="Sieber C.M."/>
            <person name="Emerson J.B."/>
            <person name="Anantharaman K."/>
            <person name="Thomas B.C."/>
            <person name="Malmstrom R."/>
            <person name="Stieglmeier M."/>
            <person name="Klingl A."/>
            <person name="Woyke T."/>
            <person name="Ryan C.M."/>
            <person name="Banfield J.F."/>
        </authorList>
    </citation>
    <scope>NUCLEOTIDE SEQUENCE [LARGE SCALE GENOMIC DNA]</scope>
    <source>
        <strain evidence="14">CG23_combo_of_CG06-09_8_20_14_all_41_10</strain>
    </source>
</reference>
<evidence type="ECO:0000256" key="4">
    <source>
        <dbReference type="ARBA" id="ARBA00022490"/>
    </source>
</evidence>
<gene>
    <name evidence="10 14" type="primary">grpE</name>
    <name evidence="14" type="ORF">COX41_00555</name>
</gene>
<dbReference type="PANTHER" id="PTHR21237:SF23">
    <property type="entry name" value="GRPE PROTEIN HOMOLOG, MITOCHONDRIAL"/>
    <property type="match status" value="1"/>
</dbReference>
<dbReference type="HAMAP" id="MF_01151">
    <property type="entry name" value="GrpE"/>
    <property type="match status" value="1"/>
</dbReference>
<dbReference type="PROSITE" id="PS01071">
    <property type="entry name" value="GRPE"/>
    <property type="match status" value="1"/>
</dbReference>
<evidence type="ECO:0000256" key="10">
    <source>
        <dbReference type="HAMAP-Rule" id="MF_01151"/>
    </source>
</evidence>